<name>A0A1I5V775_9FIRM</name>
<evidence type="ECO:0000256" key="1">
    <source>
        <dbReference type="SAM" id="Phobius"/>
    </source>
</evidence>
<dbReference type="AlphaFoldDB" id="A0A1I5V775"/>
<keyword evidence="1" id="KW-0812">Transmembrane</keyword>
<sequence length="122" mass="13485">MYIDTYLTIVLWVFAIFGFICFVVLVLRDISSALGNKKGSFNVVITAQNQEDAIEGIVKGFILKTAVDGAEDSLVNIVLVDVGSCDDTPKVMERLARQYPYIKFIRPEDLCGCLTGLIYGPK</sequence>
<keyword evidence="1" id="KW-1133">Transmembrane helix</keyword>
<evidence type="ECO:0008006" key="4">
    <source>
        <dbReference type="Google" id="ProtNLM"/>
    </source>
</evidence>
<proteinExistence type="predicted"/>
<dbReference type="RefSeq" id="WP_092282232.1">
    <property type="nucleotide sequence ID" value="NZ_FOXR01000010.1"/>
</dbReference>
<feature type="transmembrane region" description="Helical" evidence="1">
    <location>
        <begin position="6"/>
        <end position="27"/>
    </location>
</feature>
<dbReference type="STRING" id="937334.SAMN05444406_11020"/>
<dbReference type="Proteomes" id="UP000198577">
    <property type="component" value="Unassembled WGS sequence"/>
</dbReference>
<protein>
    <recommendedName>
        <fullName evidence="4">Glycosyl transferase family 2</fullName>
    </recommendedName>
</protein>
<reference evidence="2 3" key="1">
    <citation type="submission" date="2016-10" db="EMBL/GenBank/DDBJ databases">
        <authorList>
            <person name="de Groot N.N."/>
        </authorList>
    </citation>
    <scope>NUCLEOTIDE SEQUENCE [LARGE SCALE GENOMIC DNA]</scope>
    <source>
        <strain evidence="2 3">DSM 20678</strain>
    </source>
</reference>
<dbReference type="Gene3D" id="3.90.550.10">
    <property type="entry name" value="Spore Coat Polysaccharide Biosynthesis Protein SpsA, Chain A"/>
    <property type="match status" value="1"/>
</dbReference>
<accession>A0A1I5V775</accession>
<evidence type="ECO:0000313" key="2">
    <source>
        <dbReference type="EMBL" id="SFQ03207.1"/>
    </source>
</evidence>
<dbReference type="EMBL" id="FOXR01000010">
    <property type="protein sequence ID" value="SFQ03207.1"/>
    <property type="molecule type" value="Genomic_DNA"/>
</dbReference>
<keyword evidence="1" id="KW-0472">Membrane</keyword>
<organism evidence="2 3">
    <name type="scientific">Caldicoprobacter faecalis</name>
    <dbReference type="NCBI Taxonomy" id="937334"/>
    <lineage>
        <taxon>Bacteria</taxon>
        <taxon>Bacillati</taxon>
        <taxon>Bacillota</taxon>
        <taxon>Clostridia</taxon>
        <taxon>Caldicoprobacterales</taxon>
        <taxon>Caldicoprobacteraceae</taxon>
        <taxon>Caldicoprobacter</taxon>
    </lineage>
</organism>
<dbReference type="InterPro" id="IPR029044">
    <property type="entry name" value="Nucleotide-diphossugar_trans"/>
</dbReference>
<keyword evidence="3" id="KW-1185">Reference proteome</keyword>
<gene>
    <name evidence="2" type="ORF">SAMN05444406_11020</name>
</gene>
<dbReference type="OrthoDB" id="2990399at2"/>
<evidence type="ECO:0000313" key="3">
    <source>
        <dbReference type="Proteomes" id="UP000198577"/>
    </source>
</evidence>